<dbReference type="InterPro" id="IPR036864">
    <property type="entry name" value="Zn2-C6_fun-type_DNA-bd_sf"/>
</dbReference>
<evidence type="ECO:0000256" key="3">
    <source>
        <dbReference type="ARBA" id="ARBA00022857"/>
    </source>
</evidence>
<feature type="compositionally biased region" description="Low complexity" evidence="8">
    <location>
        <begin position="69"/>
        <end position="81"/>
    </location>
</feature>
<dbReference type="PROSITE" id="PS00061">
    <property type="entry name" value="ADH_SHORT"/>
    <property type="match status" value="1"/>
</dbReference>
<dbReference type="GO" id="GO:0000981">
    <property type="term" value="F:DNA-binding transcription factor activity, RNA polymerase II-specific"/>
    <property type="evidence" value="ECO:0007669"/>
    <property type="project" value="InterPro"/>
</dbReference>
<dbReference type="GO" id="GO:0008270">
    <property type="term" value="F:zinc ion binding"/>
    <property type="evidence" value="ECO:0007669"/>
    <property type="project" value="InterPro"/>
</dbReference>
<dbReference type="OrthoDB" id="5121955at2759"/>
<evidence type="ECO:0000313" key="10">
    <source>
        <dbReference type="EMBL" id="RAH80488.1"/>
    </source>
</evidence>
<dbReference type="InterPro" id="IPR007219">
    <property type="entry name" value="XnlR_reg_dom"/>
</dbReference>
<evidence type="ECO:0000256" key="7">
    <source>
        <dbReference type="ARBA" id="ARBA00023242"/>
    </source>
</evidence>
<keyword evidence="2" id="KW-0862">Zinc</keyword>
<dbReference type="GO" id="GO:0003677">
    <property type="term" value="F:DNA binding"/>
    <property type="evidence" value="ECO:0007669"/>
    <property type="project" value="UniProtKB-KW"/>
</dbReference>
<dbReference type="CDD" id="cd00067">
    <property type="entry name" value="GAL4"/>
    <property type="match status" value="1"/>
</dbReference>
<keyword evidence="5" id="KW-0238">DNA-binding</keyword>
<evidence type="ECO:0000313" key="11">
    <source>
        <dbReference type="Proteomes" id="UP000249497"/>
    </source>
</evidence>
<dbReference type="SUPFAM" id="SSF57701">
    <property type="entry name" value="Zn2/Cys6 DNA-binding domain"/>
    <property type="match status" value="1"/>
</dbReference>
<evidence type="ECO:0000259" key="9">
    <source>
        <dbReference type="PROSITE" id="PS50048"/>
    </source>
</evidence>
<keyword evidence="6" id="KW-0804">Transcription</keyword>
<evidence type="ECO:0000256" key="8">
    <source>
        <dbReference type="SAM" id="MobiDB-lite"/>
    </source>
</evidence>
<dbReference type="RefSeq" id="XP_025526382.1">
    <property type="nucleotide sequence ID" value="XM_025677206.1"/>
</dbReference>
<dbReference type="InterPro" id="IPR020904">
    <property type="entry name" value="Sc_DH/Rdtase_CS"/>
</dbReference>
<proteinExistence type="predicted"/>
<dbReference type="GO" id="GO:0006351">
    <property type="term" value="P:DNA-templated transcription"/>
    <property type="evidence" value="ECO:0007669"/>
    <property type="project" value="InterPro"/>
</dbReference>
<dbReference type="PROSITE" id="PS50048">
    <property type="entry name" value="ZN2_CY6_FUNGAL_2"/>
    <property type="match status" value="1"/>
</dbReference>
<dbReference type="Pfam" id="PF00106">
    <property type="entry name" value="adh_short"/>
    <property type="match status" value="1"/>
</dbReference>
<name>A0A8T8WXB2_ASPJA</name>
<dbReference type="InterPro" id="IPR052073">
    <property type="entry name" value="Amide_Lactam_Regulators"/>
</dbReference>
<keyword evidence="3" id="KW-0521">NADP</keyword>
<dbReference type="PANTHER" id="PTHR47171">
    <property type="entry name" value="FARA-RELATED"/>
    <property type="match status" value="1"/>
</dbReference>
<dbReference type="GeneID" id="37180899"/>
<keyword evidence="4" id="KW-0805">Transcription regulation</keyword>
<dbReference type="EMBL" id="KZ824803">
    <property type="protein sequence ID" value="RAH80488.1"/>
    <property type="molecule type" value="Genomic_DNA"/>
</dbReference>
<keyword evidence="11" id="KW-1185">Reference proteome</keyword>
<keyword evidence="7" id="KW-0539">Nucleus</keyword>
<reference evidence="10 11" key="1">
    <citation type="submission" date="2018-02" db="EMBL/GenBank/DDBJ databases">
        <title>The genomes of Aspergillus section Nigri reveals drivers in fungal speciation.</title>
        <authorList>
            <consortium name="DOE Joint Genome Institute"/>
            <person name="Vesth T.C."/>
            <person name="Nybo J."/>
            <person name="Theobald S."/>
            <person name="Brandl J."/>
            <person name="Frisvad J.C."/>
            <person name="Nielsen K.F."/>
            <person name="Lyhne E.K."/>
            <person name="Kogle M.E."/>
            <person name="Kuo A."/>
            <person name="Riley R."/>
            <person name="Clum A."/>
            <person name="Nolan M."/>
            <person name="Lipzen A."/>
            <person name="Salamov A."/>
            <person name="Henrissat B."/>
            <person name="Wiebenga A."/>
            <person name="De vries R.P."/>
            <person name="Grigoriev I.V."/>
            <person name="Mortensen U.H."/>
            <person name="Andersen M.R."/>
            <person name="Baker S.E."/>
        </authorList>
    </citation>
    <scope>NUCLEOTIDE SEQUENCE [LARGE SCALE GENOMIC DNA]</scope>
    <source>
        <strain evidence="10 11">CBS 114.51</strain>
    </source>
</reference>
<dbReference type="Gene3D" id="4.10.240.10">
    <property type="entry name" value="Zn(2)-C6 fungal-type DNA-binding domain"/>
    <property type="match status" value="1"/>
</dbReference>
<dbReference type="GO" id="GO:0044550">
    <property type="term" value="P:secondary metabolite biosynthetic process"/>
    <property type="evidence" value="ECO:0007669"/>
    <property type="project" value="UniProtKB-ARBA"/>
</dbReference>
<keyword evidence="1" id="KW-0479">Metal-binding</keyword>
<evidence type="ECO:0000256" key="1">
    <source>
        <dbReference type="ARBA" id="ARBA00022723"/>
    </source>
</evidence>
<protein>
    <recommendedName>
        <fullName evidence="9">Zn(2)-C6 fungal-type domain-containing protein</fullName>
    </recommendedName>
</protein>
<dbReference type="SUPFAM" id="SSF51735">
    <property type="entry name" value="NAD(P)-binding Rossmann-fold domains"/>
    <property type="match status" value="1"/>
</dbReference>
<accession>A0A8T8WXB2</accession>
<dbReference type="InterPro" id="IPR001138">
    <property type="entry name" value="Zn2Cys6_DnaBD"/>
</dbReference>
<dbReference type="Gene3D" id="3.40.50.720">
    <property type="entry name" value="NAD(P)-binding Rossmann-like Domain"/>
    <property type="match status" value="1"/>
</dbReference>
<dbReference type="Proteomes" id="UP000249497">
    <property type="component" value="Unassembled WGS sequence"/>
</dbReference>
<dbReference type="InterPro" id="IPR002347">
    <property type="entry name" value="SDR_fam"/>
</dbReference>
<feature type="region of interest" description="Disordered" evidence="8">
    <location>
        <begin position="52"/>
        <end position="88"/>
    </location>
</feature>
<evidence type="ECO:0000256" key="4">
    <source>
        <dbReference type="ARBA" id="ARBA00023015"/>
    </source>
</evidence>
<evidence type="ECO:0000256" key="2">
    <source>
        <dbReference type="ARBA" id="ARBA00022833"/>
    </source>
</evidence>
<feature type="domain" description="Zn(2)-C6 fungal-type" evidence="9">
    <location>
        <begin position="19"/>
        <end position="50"/>
    </location>
</feature>
<dbReference type="Pfam" id="PF04082">
    <property type="entry name" value="Fungal_trans"/>
    <property type="match status" value="1"/>
</dbReference>
<dbReference type="PANTHER" id="PTHR47171:SF1">
    <property type="entry name" value="ZN(II)2CYS6 TRANSCRIPTION FACTOR (EUROFUNG)"/>
    <property type="match status" value="1"/>
</dbReference>
<evidence type="ECO:0000256" key="6">
    <source>
        <dbReference type="ARBA" id="ARBA00023163"/>
    </source>
</evidence>
<evidence type="ECO:0000256" key="5">
    <source>
        <dbReference type="ARBA" id="ARBA00023125"/>
    </source>
</evidence>
<dbReference type="SMART" id="SM00066">
    <property type="entry name" value="GAL4"/>
    <property type="match status" value="1"/>
</dbReference>
<dbReference type="Pfam" id="PF00172">
    <property type="entry name" value="Zn_clus"/>
    <property type="match status" value="1"/>
</dbReference>
<dbReference type="SMART" id="SM00906">
    <property type="entry name" value="Fungal_trans"/>
    <property type="match status" value="1"/>
</dbReference>
<dbReference type="InterPro" id="IPR036291">
    <property type="entry name" value="NAD(P)-bd_dom_sf"/>
</dbReference>
<feature type="compositionally biased region" description="Basic residues" evidence="8">
    <location>
        <begin position="54"/>
        <end position="68"/>
    </location>
</feature>
<organism evidence="10 11">
    <name type="scientific">Aspergillus japonicus CBS 114.51</name>
    <dbReference type="NCBI Taxonomy" id="1448312"/>
    <lineage>
        <taxon>Eukaryota</taxon>
        <taxon>Fungi</taxon>
        <taxon>Dikarya</taxon>
        <taxon>Ascomycota</taxon>
        <taxon>Pezizomycotina</taxon>
        <taxon>Eurotiomycetes</taxon>
        <taxon>Eurotiomycetidae</taxon>
        <taxon>Eurotiales</taxon>
        <taxon>Aspergillaceae</taxon>
        <taxon>Aspergillus</taxon>
        <taxon>Aspergillus subgen. Circumdati</taxon>
    </lineage>
</organism>
<gene>
    <name evidence="10" type="ORF">BO86DRAFT_457139</name>
</gene>
<sequence>MPSQDSSTPHQPRSRAKQACLHCNRRRIRCNVQETRPCHNCIATNVPCTIGVSKRGKYPRKKTARHTPKTSTPSHSRSPSSHIEDSKVSLSLANEQHNLPQRNYLGYPTAPLISDQADDTHQTVFLGESSPLTVVIDEGQHASPDTSTTTTIPQTRLCYPIPGRSNVSHARDEALRARKVRLEHQLQADGAFSFPSPSTCALLLQAYFNWFHPCFPILDRANAQSSYLQGSLSLLLLHGMLFIGVSLCTDDALAQTEFLDRHSAKFLFYSRAKALYDADWEADKTVKLQALFLLSFWRGGPSEDRGIRYWLGIAISLAEKRGMHMMAKFSLRSAKEERLWKRIWWALYTRDQQSAAALGLPPRIRDEDCDVAMLGSDDVRETEVLDDTSVFGVQQVGDLEYPVEMAKLARILRTIVATQYSPSRSQPSQETRSNLHHQLIEWESNVPVELKQESAVTPRAKFLTGLMYMTYKYGRVSAGVLCDSPWASNLYILLYRPRSLRPLEDGMNRHGQIAVDAATRSTRIIEEMLSHNLVQHGPTHLRETGTGRKLAEHRARLCLLGLQELQKSWDLENWVLELFFRRLDDSTARTLRLTDCNRHAADFTRDTGTHEKTCPPVIEPHDEGLVKWLLSIGSYNPASFCTASTNNPIHLSTMFGDFPVKDKIVVITGGGSGIGLAAAQVAASKGAKTIIADLKLTPAAETLVNSTTTTSILFQPCDVRNWADLEALIRASLDKWGDVPDVYIPAAGVFDPEWSNFWDDTEETGYAAMDINANHPIKLTRIAMRELLRANKKGVVCCVSSLAGIAAAPAAPLYTAAKHAVWGFVKAMAPYEAMEGVKVTAVCPGAVRTPLFTDRPAAMEQYSLVDKELLDPADVAECMFQLIEAGEYGGGAVVEIWARGPEGRRVVPEWNIAPSPYFAAHTPEVVERIFAPVREKLAMERGGGH</sequence>
<dbReference type="GO" id="GO:0009893">
    <property type="term" value="P:positive regulation of metabolic process"/>
    <property type="evidence" value="ECO:0007669"/>
    <property type="project" value="UniProtKB-ARBA"/>
</dbReference>
<dbReference type="PRINTS" id="PR00081">
    <property type="entry name" value="GDHRDH"/>
</dbReference>
<dbReference type="AlphaFoldDB" id="A0A8T8WXB2"/>
<dbReference type="CDD" id="cd12148">
    <property type="entry name" value="fungal_TF_MHR"/>
    <property type="match status" value="1"/>
</dbReference>